<name>A0A7W6J4P1_9HYPH</name>
<proteinExistence type="predicted"/>
<evidence type="ECO:0000313" key="2">
    <source>
        <dbReference type="Proteomes" id="UP000528286"/>
    </source>
</evidence>
<comment type="caution">
    <text evidence="1">The sequence shown here is derived from an EMBL/GenBank/DDBJ whole genome shotgun (WGS) entry which is preliminary data.</text>
</comment>
<dbReference type="Proteomes" id="UP000528286">
    <property type="component" value="Unassembled WGS sequence"/>
</dbReference>
<gene>
    <name evidence="1" type="ORF">GGR23_001923</name>
</gene>
<dbReference type="RefSeq" id="WP_210296919.1">
    <property type="nucleotide sequence ID" value="NZ_JACIEZ010000003.1"/>
</dbReference>
<reference evidence="1 2" key="1">
    <citation type="submission" date="2020-08" db="EMBL/GenBank/DDBJ databases">
        <title>Genomic Encyclopedia of Type Strains, Phase IV (KMG-IV): sequencing the most valuable type-strain genomes for metagenomic binning, comparative biology and taxonomic classification.</title>
        <authorList>
            <person name="Goeker M."/>
        </authorList>
    </citation>
    <scope>NUCLEOTIDE SEQUENCE [LARGE SCALE GENOMIC DNA]</scope>
    <source>
        <strain evidence="1 2">DSM 29853</strain>
    </source>
</reference>
<dbReference type="AlphaFoldDB" id="A0A7W6J4P1"/>
<accession>A0A7W6J4P1</accession>
<protein>
    <submittedName>
        <fullName evidence="1">Uncharacterized protein</fullName>
    </submittedName>
</protein>
<organism evidence="1 2">
    <name type="scientific">Gellertiella hungarica</name>
    <dbReference type="NCBI Taxonomy" id="1572859"/>
    <lineage>
        <taxon>Bacteria</taxon>
        <taxon>Pseudomonadati</taxon>
        <taxon>Pseudomonadota</taxon>
        <taxon>Alphaproteobacteria</taxon>
        <taxon>Hyphomicrobiales</taxon>
        <taxon>Rhizobiaceae</taxon>
        <taxon>Gellertiella</taxon>
    </lineage>
</organism>
<evidence type="ECO:0000313" key="1">
    <source>
        <dbReference type="EMBL" id="MBB4064736.1"/>
    </source>
</evidence>
<keyword evidence="2" id="KW-1185">Reference proteome</keyword>
<dbReference type="EMBL" id="JACIEZ010000003">
    <property type="protein sequence ID" value="MBB4064736.1"/>
    <property type="molecule type" value="Genomic_DNA"/>
</dbReference>
<sequence length="110" mass="11668">MLTSKGEDVVFIRKGKNGQPDATVTARASVRGLDPEVLIGTVTQQQCKIIASVSPILEANPAQWPGPNGGGLWPRANDFVVVQGKQRQILAAVPIFVDGKPVRLELRAGG</sequence>